<proteinExistence type="predicted"/>
<dbReference type="GO" id="GO:0019911">
    <property type="term" value="F:structural constituent of myelin sheath"/>
    <property type="evidence" value="ECO:0007669"/>
    <property type="project" value="InterPro"/>
</dbReference>
<feature type="transmembrane region" description="Helical" evidence="1">
    <location>
        <begin position="42"/>
        <end position="68"/>
    </location>
</feature>
<dbReference type="GO" id="GO:0005886">
    <property type="term" value="C:plasma membrane"/>
    <property type="evidence" value="ECO:0007669"/>
    <property type="project" value="InterPro"/>
</dbReference>
<dbReference type="GO" id="GO:0043220">
    <property type="term" value="C:Schmidt-Lanterman incisure"/>
    <property type="evidence" value="ECO:0007669"/>
    <property type="project" value="InterPro"/>
</dbReference>
<keyword evidence="3" id="KW-1185">Reference proteome</keyword>
<evidence type="ECO:0000256" key="1">
    <source>
        <dbReference type="SAM" id="Phobius"/>
    </source>
</evidence>
<dbReference type="AlphaFoldDB" id="V8NNX4"/>
<sequence length="113" mass="12272">MRSELVWLETLRRRVHSANNFAIQSIESLGQNSQETPMGQRAVAGSGAIVAAIVVGVIVIFTTVLLILKTYNRHMRIKRELEPKNAKTNIPCVLGQDSSTSAGNSAVTFVPVP</sequence>
<gene>
    <name evidence="2" type="ORF">L345_11005</name>
</gene>
<accession>V8NNX4</accession>
<name>V8NNX4_OPHHA</name>
<dbReference type="GO" id="GO:0031641">
    <property type="term" value="P:regulation of myelination"/>
    <property type="evidence" value="ECO:0007669"/>
    <property type="project" value="InterPro"/>
</dbReference>
<reference evidence="2 3" key="1">
    <citation type="journal article" date="2013" name="Proc. Natl. Acad. Sci. U.S.A.">
        <title>The king cobra genome reveals dynamic gene evolution and adaptation in the snake venom system.</title>
        <authorList>
            <person name="Vonk F.J."/>
            <person name="Casewell N.R."/>
            <person name="Henkel C.V."/>
            <person name="Heimberg A.M."/>
            <person name="Jansen H.J."/>
            <person name="McCleary R.J."/>
            <person name="Kerkkamp H.M."/>
            <person name="Vos R.A."/>
            <person name="Guerreiro I."/>
            <person name="Calvete J.J."/>
            <person name="Wuster W."/>
            <person name="Woods A.E."/>
            <person name="Logan J.M."/>
            <person name="Harrison R.A."/>
            <person name="Castoe T.A."/>
            <person name="de Koning A.P."/>
            <person name="Pollock D.D."/>
            <person name="Yandell M."/>
            <person name="Calderon D."/>
            <person name="Renjifo C."/>
            <person name="Currier R.B."/>
            <person name="Salgado D."/>
            <person name="Pla D."/>
            <person name="Sanz L."/>
            <person name="Hyder A.S."/>
            <person name="Ribeiro J.M."/>
            <person name="Arntzen J.W."/>
            <person name="van den Thillart G.E."/>
            <person name="Boetzer M."/>
            <person name="Pirovano W."/>
            <person name="Dirks R.P."/>
            <person name="Spaink H.P."/>
            <person name="Duboule D."/>
            <person name="McGlinn E."/>
            <person name="Kini R.M."/>
            <person name="Richardson M.K."/>
        </authorList>
    </citation>
    <scope>NUCLEOTIDE SEQUENCE</scope>
    <source>
        <tissue evidence="2">Blood</tissue>
    </source>
</reference>
<dbReference type="GO" id="GO:0032290">
    <property type="term" value="P:peripheral nervous system myelin formation"/>
    <property type="evidence" value="ECO:0007669"/>
    <property type="project" value="TreeGrafter"/>
</dbReference>
<dbReference type="PANTHER" id="PTHR35974">
    <property type="entry name" value="NONCOMPACT MYELIN-ASSOCIATED PROTEIN"/>
    <property type="match status" value="1"/>
</dbReference>
<dbReference type="EMBL" id="AZIM01002848">
    <property type="protein sequence ID" value="ETE63237.1"/>
    <property type="molecule type" value="Genomic_DNA"/>
</dbReference>
<dbReference type="Proteomes" id="UP000018936">
    <property type="component" value="Unassembled WGS sequence"/>
</dbReference>
<evidence type="ECO:0000313" key="3">
    <source>
        <dbReference type="Proteomes" id="UP000018936"/>
    </source>
</evidence>
<organism evidence="2 3">
    <name type="scientific">Ophiophagus hannah</name>
    <name type="common">King cobra</name>
    <name type="synonym">Naja hannah</name>
    <dbReference type="NCBI Taxonomy" id="8665"/>
    <lineage>
        <taxon>Eukaryota</taxon>
        <taxon>Metazoa</taxon>
        <taxon>Chordata</taxon>
        <taxon>Craniata</taxon>
        <taxon>Vertebrata</taxon>
        <taxon>Euteleostomi</taxon>
        <taxon>Lepidosauria</taxon>
        <taxon>Squamata</taxon>
        <taxon>Bifurcata</taxon>
        <taxon>Unidentata</taxon>
        <taxon>Episquamata</taxon>
        <taxon>Toxicofera</taxon>
        <taxon>Serpentes</taxon>
        <taxon>Colubroidea</taxon>
        <taxon>Elapidae</taxon>
        <taxon>Elapinae</taxon>
        <taxon>Ophiophagus</taxon>
    </lineage>
</organism>
<dbReference type="PANTHER" id="PTHR35974:SF1">
    <property type="entry name" value="NONCOMPACT MYELIN-ASSOCIATED PROTEIN"/>
    <property type="match status" value="1"/>
</dbReference>
<evidence type="ECO:0008006" key="4">
    <source>
        <dbReference type="Google" id="ProtNLM"/>
    </source>
</evidence>
<dbReference type="InterPro" id="IPR038940">
    <property type="entry name" value="NCMAP"/>
</dbReference>
<keyword evidence="1" id="KW-1133">Transmembrane helix</keyword>
<dbReference type="OrthoDB" id="9950350at2759"/>
<dbReference type="GO" id="GO:0033270">
    <property type="term" value="C:paranode region of axon"/>
    <property type="evidence" value="ECO:0007669"/>
    <property type="project" value="InterPro"/>
</dbReference>
<keyword evidence="1" id="KW-0472">Membrane</keyword>
<feature type="non-terminal residue" evidence="2">
    <location>
        <position position="1"/>
    </location>
</feature>
<comment type="caution">
    <text evidence="2">The sequence shown here is derived from an EMBL/GenBank/DDBJ whole genome shotgun (WGS) entry which is preliminary data.</text>
</comment>
<keyword evidence="1" id="KW-0812">Transmembrane</keyword>
<protein>
    <recommendedName>
        <fullName evidence="4">Noncompact myelin-associated protein</fullName>
    </recommendedName>
</protein>
<evidence type="ECO:0000313" key="2">
    <source>
        <dbReference type="EMBL" id="ETE63237.1"/>
    </source>
</evidence>